<dbReference type="Proteomes" id="UP000003240">
    <property type="component" value="Unassembled WGS sequence"/>
</dbReference>
<dbReference type="SUPFAM" id="SSF51126">
    <property type="entry name" value="Pectin lyase-like"/>
    <property type="match status" value="1"/>
</dbReference>
<evidence type="ECO:0000313" key="1">
    <source>
        <dbReference type="EMBL" id="EGO65094.1"/>
    </source>
</evidence>
<name>F7NFT3_9FIRM</name>
<dbReference type="eggNOG" id="COG2931">
    <property type="taxonomic scope" value="Bacteria"/>
</dbReference>
<organism evidence="1 2">
    <name type="scientific">Acetonema longum DSM 6540</name>
    <dbReference type="NCBI Taxonomy" id="1009370"/>
    <lineage>
        <taxon>Bacteria</taxon>
        <taxon>Bacillati</taxon>
        <taxon>Bacillota</taxon>
        <taxon>Negativicutes</taxon>
        <taxon>Acetonemataceae</taxon>
        <taxon>Acetonema</taxon>
    </lineage>
</organism>
<dbReference type="InterPro" id="IPR011050">
    <property type="entry name" value="Pectin_lyase_fold/virulence"/>
</dbReference>
<dbReference type="EMBL" id="AFGF01000034">
    <property type="protein sequence ID" value="EGO65094.1"/>
    <property type="molecule type" value="Genomic_DNA"/>
</dbReference>
<gene>
    <name evidence="1" type="ORF">ALO_04573</name>
</gene>
<evidence type="ECO:0000313" key="2">
    <source>
        <dbReference type="Proteomes" id="UP000003240"/>
    </source>
</evidence>
<keyword evidence="2" id="KW-1185">Reference proteome</keyword>
<comment type="caution">
    <text evidence="1">The sequence shown here is derived from an EMBL/GenBank/DDBJ whole genome shotgun (WGS) entry which is preliminary data.</text>
</comment>
<dbReference type="STRING" id="1009370.ALO_04573"/>
<dbReference type="AlphaFoldDB" id="F7NFT3"/>
<protein>
    <submittedName>
        <fullName evidence="1">Uncharacterized protein</fullName>
    </submittedName>
</protein>
<proteinExistence type="predicted"/>
<accession>F7NFT3</accession>
<sequence length="175" mass="18906">MTLQGYPSTLIELQAAVIPFLVTGSGVTLDGLTITSNNPYAVEFIQFAGTDHKLSNNVIFGPPQAGPSTDWVVNRGFLTQSNVVDLIVQNNIFYFLRQPAYLNPNSTGHIIYNVVYNTRGFVIDRAIFVLSGNSWGSPENAVDIALLVGTITGPPYDPLTDLAANNSDASISDQR</sequence>
<reference evidence="1 2" key="1">
    <citation type="journal article" date="2011" name="EMBO J.">
        <title>Structural diversity of bacterial flagellar motors.</title>
        <authorList>
            <person name="Chen S."/>
            <person name="Beeby M."/>
            <person name="Murphy G.E."/>
            <person name="Leadbetter J.R."/>
            <person name="Hendrixson D.R."/>
            <person name="Briegel A."/>
            <person name="Li Z."/>
            <person name="Shi J."/>
            <person name="Tocheva E.I."/>
            <person name="Muller A."/>
            <person name="Dobro M.J."/>
            <person name="Jensen G.J."/>
        </authorList>
    </citation>
    <scope>NUCLEOTIDE SEQUENCE [LARGE SCALE GENOMIC DNA]</scope>
    <source>
        <strain evidence="1 2">DSM 6540</strain>
    </source>
</reference>